<evidence type="ECO:0000256" key="9">
    <source>
        <dbReference type="ARBA" id="ARBA00023136"/>
    </source>
</evidence>
<keyword evidence="9 10" id="KW-0472">Membrane</keyword>
<feature type="transmembrane region" description="Helical" evidence="10">
    <location>
        <begin position="136"/>
        <end position="160"/>
    </location>
</feature>
<keyword evidence="4" id="KW-1003">Cell membrane</keyword>
<evidence type="ECO:0000256" key="1">
    <source>
        <dbReference type="ARBA" id="ARBA00004651"/>
    </source>
</evidence>
<dbReference type="Proteomes" id="UP000178509">
    <property type="component" value="Unassembled WGS sequence"/>
</dbReference>
<feature type="transmembrane region" description="Helical" evidence="10">
    <location>
        <begin position="207"/>
        <end position="228"/>
    </location>
</feature>
<comment type="caution">
    <text evidence="11">The sequence shown here is derived from an EMBL/GenBank/DDBJ whole genome shotgun (WGS) entry which is preliminary data.</text>
</comment>
<dbReference type="InterPro" id="IPR026898">
    <property type="entry name" value="PrsW"/>
</dbReference>
<keyword evidence="7" id="KW-0378">Hydrolase</keyword>
<dbReference type="STRING" id="1802164.A3H51_02295"/>
<dbReference type="GO" id="GO:0006508">
    <property type="term" value="P:proteolysis"/>
    <property type="evidence" value="ECO:0007669"/>
    <property type="project" value="UniProtKB-KW"/>
</dbReference>
<feature type="transmembrane region" description="Helical" evidence="10">
    <location>
        <begin position="34"/>
        <end position="52"/>
    </location>
</feature>
<feature type="transmembrane region" description="Helical" evidence="10">
    <location>
        <begin position="103"/>
        <end position="124"/>
    </location>
</feature>
<feature type="transmembrane region" description="Helical" evidence="10">
    <location>
        <begin position="172"/>
        <end position="187"/>
    </location>
</feature>
<reference evidence="11 12" key="1">
    <citation type="journal article" date="2016" name="Nat. Commun.">
        <title>Thousands of microbial genomes shed light on interconnected biogeochemical processes in an aquifer system.</title>
        <authorList>
            <person name="Anantharaman K."/>
            <person name="Brown C.T."/>
            <person name="Hug L.A."/>
            <person name="Sharon I."/>
            <person name="Castelle C.J."/>
            <person name="Probst A.J."/>
            <person name="Thomas B.C."/>
            <person name="Singh A."/>
            <person name="Wilkins M.J."/>
            <person name="Karaoz U."/>
            <person name="Brodie E.L."/>
            <person name="Williams K.H."/>
            <person name="Hubbard S.S."/>
            <person name="Banfield J.F."/>
        </authorList>
    </citation>
    <scope>NUCLEOTIDE SEQUENCE [LARGE SCALE GENOMIC DNA]</scope>
</reference>
<evidence type="ECO:0000256" key="7">
    <source>
        <dbReference type="ARBA" id="ARBA00022801"/>
    </source>
</evidence>
<keyword evidence="8 10" id="KW-1133">Transmembrane helix</keyword>
<dbReference type="AlphaFoldDB" id="A0A1G2HKP9"/>
<feature type="transmembrane region" description="Helical" evidence="10">
    <location>
        <begin position="58"/>
        <end position="82"/>
    </location>
</feature>
<dbReference type="GO" id="GO:0005886">
    <property type="term" value="C:plasma membrane"/>
    <property type="evidence" value="ECO:0007669"/>
    <property type="project" value="UniProtKB-SubCell"/>
</dbReference>
<dbReference type="PANTHER" id="PTHR36844:SF1">
    <property type="entry name" value="PROTEASE PRSW"/>
    <property type="match status" value="1"/>
</dbReference>
<evidence type="ECO:0000313" key="12">
    <source>
        <dbReference type="Proteomes" id="UP000178509"/>
    </source>
</evidence>
<dbReference type="PIRSF" id="PIRSF016933">
    <property type="entry name" value="PrsW"/>
    <property type="match status" value="1"/>
</dbReference>
<dbReference type="PANTHER" id="PTHR36844">
    <property type="entry name" value="PROTEASE PRSW"/>
    <property type="match status" value="1"/>
</dbReference>
<dbReference type="Pfam" id="PF13367">
    <property type="entry name" value="PrsW-protease"/>
    <property type="match status" value="1"/>
</dbReference>
<name>A0A1G2HKP9_9BACT</name>
<evidence type="ECO:0000256" key="5">
    <source>
        <dbReference type="ARBA" id="ARBA00022670"/>
    </source>
</evidence>
<proteinExistence type="inferred from homology"/>
<evidence type="ECO:0000256" key="2">
    <source>
        <dbReference type="ARBA" id="ARBA00009165"/>
    </source>
</evidence>
<evidence type="ECO:0000256" key="6">
    <source>
        <dbReference type="ARBA" id="ARBA00022692"/>
    </source>
</evidence>
<organism evidence="11 12">
    <name type="scientific">Candidatus Spechtbacteria bacterium RIFCSPLOWO2_02_FULL_38_8</name>
    <dbReference type="NCBI Taxonomy" id="1802164"/>
    <lineage>
        <taxon>Bacteria</taxon>
        <taxon>Candidatus Spechtiibacteriota</taxon>
    </lineage>
</organism>
<sequence length="250" mass="28109">MLALPFSIVPSILWLLFFVHQDKHREKMKDVVKVFFWGIIIALPVVLVEVGFQEYVFAPFAALIFSELAYSFIGISFVEEFAKYLVVRFRAMPYKFFDEPQDAMVYMIASALGFSAIENFVYALNFAGSASEVLQISIFRGVSATFLHVVASGTLGYFLALALETPKERRKFFWVGLALATLLHGVYNNFLMDLGHKILNTQDTGGLFGALTIATLLIISGIIIIIGINKLTRIRFSTQSNTTTQNYEQK</sequence>
<dbReference type="GO" id="GO:0008233">
    <property type="term" value="F:peptidase activity"/>
    <property type="evidence" value="ECO:0007669"/>
    <property type="project" value="UniProtKB-KW"/>
</dbReference>
<feature type="transmembrane region" description="Helical" evidence="10">
    <location>
        <begin position="6"/>
        <end position="22"/>
    </location>
</feature>
<gene>
    <name evidence="11" type="ORF">A3H51_02295</name>
</gene>
<dbReference type="InterPro" id="IPR023596">
    <property type="entry name" value="Peptidase_PrsW_arch/bac"/>
</dbReference>
<evidence type="ECO:0000256" key="10">
    <source>
        <dbReference type="SAM" id="Phobius"/>
    </source>
</evidence>
<evidence type="ECO:0000256" key="4">
    <source>
        <dbReference type="ARBA" id="ARBA00022475"/>
    </source>
</evidence>
<evidence type="ECO:0000256" key="8">
    <source>
        <dbReference type="ARBA" id="ARBA00022989"/>
    </source>
</evidence>
<evidence type="ECO:0000256" key="3">
    <source>
        <dbReference type="ARBA" id="ARBA00018997"/>
    </source>
</evidence>
<dbReference type="EMBL" id="MHOJ01000010">
    <property type="protein sequence ID" value="OGZ62801.1"/>
    <property type="molecule type" value="Genomic_DNA"/>
</dbReference>
<evidence type="ECO:0000313" key="11">
    <source>
        <dbReference type="EMBL" id="OGZ62801.1"/>
    </source>
</evidence>
<keyword evidence="6 10" id="KW-0812">Transmembrane</keyword>
<keyword evidence="5" id="KW-0645">Protease</keyword>
<protein>
    <recommendedName>
        <fullName evidence="3">Protease PrsW</fullName>
    </recommendedName>
</protein>
<accession>A0A1G2HKP9</accession>
<comment type="subcellular location">
    <subcellularLocation>
        <location evidence="1">Cell membrane</location>
        <topology evidence="1">Multi-pass membrane protein</topology>
    </subcellularLocation>
</comment>
<comment type="similarity">
    <text evidence="2">Belongs to the protease PrsW family.</text>
</comment>